<name>A0A1G2FA33_9BACT</name>
<dbReference type="AlphaFoldDB" id="A0A1G2FA33"/>
<dbReference type="EMBL" id="MHMY01000023">
    <property type="protein sequence ID" value="OGZ34919.1"/>
    <property type="molecule type" value="Genomic_DNA"/>
</dbReference>
<organism evidence="1 2">
    <name type="scientific">Candidatus Portnoybacteria bacterium RIFCSPHIGHO2_01_FULL_40_12b</name>
    <dbReference type="NCBI Taxonomy" id="1801994"/>
    <lineage>
        <taxon>Bacteria</taxon>
        <taxon>Candidatus Portnoyibacteriota</taxon>
    </lineage>
</organism>
<proteinExistence type="predicted"/>
<comment type="caution">
    <text evidence="1">The sequence shown here is derived from an EMBL/GenBank/DDBJ whole genome shotgun (WGS) entry which is preliminary data.</text>
</comment>
<reference evidence="1 2" key="1">
    <citation type="journal article" date="2016" name="Nat. Commun.">
        <title>Thousands of microbial genomes shed light on interconnected biogeochemical processes in an aquifer system.</title>
        <authorList>
            <person name="Anantharaman K."/>
            <person name="Brown C.T."/>
            <person name="Hug L.A."/>
            <person name="Sharon I."/>
            <person name="Castelle C.J."/>
            <person name="Probst A.J."/>
            <person name="Thomas B.C."/>
            <person name="Singh A."/>
            <person name="Wilkins M.J."/>
            <person name="Karaoz U."/>
            <person name="Brodie E.L."/>
            <person name="Williams K.H."/>
            <person name="Hubbard S.S."/>
            <person name="Banfield J.F."/>
        </authorList>
    </citation>
    <scope>NUCLEOTIDE SEQUENCE [LARGE SCALE GENOMIC DNA]</scope>
</reference>
<protein>
    <submittedName>
        <fullName evidence="1">Uncharacterized protein</fullName>
    </submittedName>
</protein>
<evidence type="ECO:0000313" key="2">
    <source>
        <dbReference type="Proteomes" id="UP000176974"/>
    </source>
</evidence>
<sequence length="103" mass="12197">MSKITEQAIEKFNLEFRDITGLDGSLDGWLNYCAIRKYLIKEDPIMGKFISDLVANDEPFSSKILSIFKVYALMKVQMHLNRQARCDKFYQEDPRDNEGYYKW</sequence>
<dbReference type="Proteomes" id="UP000176974">
    <property type="component" value="Unassembled WGS sequence"/>
</dbReference>
<gene>
    <name evidence="1" type="ORF">A2815_00885</name>
</gene>
<accession>A0A1G2FA33</accession>
<evidence type="ECO:0000313" key="1">
    <source>
        <dbReference type="EMBL" id="OGZ34919.1"/>
    </source>
</evidence>